<proteinExistence type="predicted"/>
<accession>A0A1J5Q0Y5</accession>
<dbReference type="AlphaFoldDB" id="A0A1J5Q0Y5"/>
<evidence type="ECO:0000313" key="1">
    <source>
        <dbReference type="EMBL" id="OIQ77385.1"/>
    </source>
</evidence>
<sequence length="141" mass="15419">MLARLQMQAGQHIDQHALAIEQPDGLKGAENACTGNAVRRLARHVMTLQEHSAFGRLVNPRDDVEHRGLACPVGSDQAEHLARLDGETQIGHSLQAAEADAHSIQAQQVFAHRCASLRSRRGQIPWGRSTMTTTMAMPNTK</sequence>
<dbReference type="AntiFam" id="ANF00095">
    <property type="entry name" value="Shadow ORF (opposite ABC transporters)"/>
</dbReference>
<reference evidence="1" key="1">
    <citation type="submission" date="2016-10" db="EMBL/GenBank/DDBJ databases">
        <title>Sequence of Gallionella enrichment culture.</title>
        <authorList>
            <person name="Poehlein A."/>
            <person name="Muehling M."/>
            <person name="Daniel R."/>
        </authorList>
    </citation>
    <scope>NUCLEOTIDE SEQUENCE</scope>
</reference>
<organism evidence="1">
    <name type="scientific">mine drainage metagenome</name>
    <dbReference type="NCBI Taxonomy" id="410659"/>
    <lineage>
        <taxon>unclassified sequences</taxon>
        <taxon>metagenomes</taxon>
        <taxon>ecological metagenomes</taxon>
    </lineage>
</organism>
<gene>
    <name evidence="1" type="ORF">GALL_409190</name>
</gene>
<comment type="caution">
    <text evidence="1">The sequence shown here is derived from an EMBL/GenBank/DDBJ whole genome shotgun (WGS) entry which is preliminary data.</text>
</comment>
<name>A0A1J5Q0Y5_9ZZZZ</name>
<protein>
    <submittedName>
        <fullName evidence="1">Uncharacterized protein</fullName>
    </submittedName>
</protein>
<dbReference type="EMBL" id="MLJW01001628">
    <property type="protein sequence ID" value="OIQ77385.1"/>
    <property type="molecule type" value="Genomic_DNA"/>
</dbReference>